<feature type="non-terminal residue" evidence="2">
    <location>
        <position position="144"/>
    </location>
</feature>
<dbReference type="AlphaFoldDB" id="A0AAD7D4P5"/>
<proteinExistence type="predicted"/>
<feature type="non-terminal residue" evidence="2">
    <location>
        <position position="1"/>
    </location>
</feature>
<keyword evidence="1" id="KW-0472">Membrane</keyword>
<keyword evidence="1" id="KW-0812">Transmembrane</keyword>
<protein>
    <submittedName>
        <fullName evidence="2">Uncharacterized protein</fullName>
    </submittedName>
</protein>
<accession>A0AAD7D4P5</accession>
<keyword evidence="1" id="KW-1133">Transmembrane helix</keyword>
<dbReference type="Proteomes" id="UP001221757">
    <property type="component" value="Unassembled WGS sequence"/>
</dbReference>
<feature type="transmembrane region" description="Helical" evidence="1">
    <location>
        <begin position="55"/>
        <end position="74"/>
    </location>
</feature>
<reference evidence="2" key="1">
    <citation type="submission" date="2023-03" db="EMBL/GenBank/DDBJ databases">
        <title>Massive genome expansion in bonnet fungi (Mycena s.s.) driven by repeated elements and novel gene families across ecological guilds.</title>
        <authorList>
            <consortium name="Lawrence Berkeley National Laboratory"/>
            <person name="Harder C.B."/>
            <person name="Miyauchi S."/>
            <person name="Viragh M."/>
            <person name="Kuo A."/>
            <person name="Thoen E."/>
            <person name="Andreopoulos B."/>
            <person name="Lu D."/>
            <person name="Skrede I."/>
            <person name="Drula E."/>
            <person name="Henrissat B."/>
            <person name="Morin E."/>
            <person name="Kohler A."/>
            <person name="Barry K."/>
            <person name="LaButti K."/>
            <person name="Morin E."/>
            <person name="Salamov A."/>
            <person name="Lipzen A."/>
            <person name="Mereny Z."/>
            <person name="Hegedus B."/>
            <person name="Baldrian P."/>
            <person name="Stursova M."/>
            <person name="Weitz H."/>
            <person name="Taylor A."/>
            <person name="Grigoriev I.V."/>
            <person name="Nagy L.G."/>
            <person name="Martin F."/>
            <person name="Kauserud H."/>
        </authorList>
    </citation>
    <scope>NUCLEOTIDE SEQUENCE</scope>
    <source>
        <strain evidence="2">CBHHK067</strain>
    </source>
</reference>
<gene>
    <name evidence="2" type="ORF">B0H17DRAFT_1078216</name>
</gene>
<dbReference type="EMBL" id="JARKIE010000133">
    <property type="protein sequence ID" value="KAJ7678610.1"/>
    <property type="molecule type" value="Genomic_DNA"/>
</dbReference>
<name>A0AAD7D4P5_MYCRO</name>
<evidence type="ECO:0000256" key="1">
    <source>
        <dbReference type="SAM" id="Phobius"/>
    </source>
</evidence>
<evidence type="ECO:0000313" key="2">
    <source>
        <dbReference type="EMBL" id="KAJ7678610.1"/>
    </source>
</evidence>
<evidence type="ECO:0000313" key="3">
    <source>
        <dbReference type="Proteomes" id="UP001221757"/>
    </source>
</evidence>
<sequence length="144" mass="16630">PLRIFSLAIYFLLLIPGINLLPPIFFFLALHITYNRFRSRWDRQGAMHMDPESDHIDFLVVGLVLLVVINIIFLVDIELTLSRNKHLQSGADGLWGFGQVLALLLLVMPLRDAWNALRDVRTAWRGAQRQFYQALQEEVEATPF</sequence>
<comment type="caution">
    <text evidence="2">The sequence shown here is derived from an EMBL/GenBank/DDBJ whole genome shotgun (WGS) entry which is preliminary data.</text>
</comment>
<feature type="transmembrane region" description="Helical" evidence="1">
    <location>
        <begin position="6"/>
        <end position="34"/>
    </location>
</feature>
<feature type="transmembrane region" description="Helical" evidence="1">
    <location>
        <begin position="94"/>
        <end position="111"/>
    </location>
</feature>
<keyword evidence="3" id="KW-1185">Reference proteome</keyword>
<organism evidence="2 3">
    <name type="scientific">Mycena rosella</name>
    <name type="common">Pink bonnet</name>
    <name type="synonym">Agaricus rosellus</name>
    <dbReference type="NCBI Taxonomy" id="1033263"/>
    <lineage>
        <taxon>Eukaryota</taxon>
        <taxon>Fungi</taxon>
        <taxon>Dikarya</taxon>
        <taxon>Basidiomycota</taxon>
        <taxon>Agaricomycotina</taxon>
        <taxon>Agaricomycetes</taxon>
        <taxon>Agaricomycetidae</taxon>
        <taxon>Agaricales</taxon>
        <taxon>Marasmiineae</taxon>
        <taxon>Mycenaceae</taxon>
        <taxon>Mycena</taxon>
    </lineage>
</organism>